<evidence type="ECO:0000259" key="1">
    <source>
        <dbReference type="Pfam" id="PF17921"/>
    </source>
</evidence>
<protein>
    <recommendedName>
        <fullName evidence="1">Integrase zinc-binding domain-containing protein</fullName>
    </recommendedName>
</protein>
<dbReference type="InterPro" id="IPR041588">
    <property type="entry name" value="Integrase_H2C2"/>
</dbReference>
<evidence type="ECO:0000313" key="3">
    <source>
        <dbReference type="Proteomes" id="UP001159363"/>
    </source>
</evidence>
<gene>
    <name evidence="2" type="ORF">PR048_005094</name>
</gene>
<sequence>MLNSALNTALRVWPDGIILFFHIRVKLVIKNVIDFIRKPINKPVWLPATIIPMILRHIRDMLVSAHTGQKKTVLIIKKEFYWISMQMDIVEYVSKYACQCAKQSFK</sequence>
<organism evidence="2 3">
    <name type="scientific">Dryococelus australis</name>
    <dbReference type="NCBI Taxonomy" id="614101"/>
    <lineage>
        <taxon>Eukaryota</taxon>
        <taxon>Metazoa</taxon>
        <taxon>Ecdysozoa</taxon>
        <taxon>Arthropoda</taxon>
        <taxon>Hexapoda</taxon>
        <taxon>Insecta</taxon>
        <taxon>Pterygota</taxon>
        <taxon>Neoptera</taxon>
        <taxon>Polyneoptera</taxon>
        <taxon>Phasmatodea</taxon>
        <taxon>Verophasmatodea</taxon>
        <taxon>Anareolatae</taxon>
        <taxon>Phasmatidae</taxon>
        <taxon>Eurycanthinae</taxon>
        <taxon>Dryococelus</taxon>
    </lineage>
</organism>
<dbReference type="Pfam" id="PF17921">
    <property type="entry name" value="Integrase_H2C2"/>
    <property type="match status" value="1"/>
</dbReference>
<proteinExistence type="predicted"/>
<evidence type="ECO:0000313" key="2">
    <source>
        <dbReference type="EMBL" id="KAJ8892513.1"/>
    </source>
</evidence>
<dbReference type="Proteomes" id="UP001159363">
    <property type="component" value="Chromosome 2"/>
</dbReference>
<comment type="caution">
    <text evidence="2">The sequence shown here is derived from an EMBL/GenBank/DDBJ whole genome shotgun (WGS) entry which is preliminary data.</text>
</comment>
<keyword evidence="3" id="KW-1185">Reference proteome</keyword>
<reference evidence="2 3" key="1">
    <citation type="submission" date="2023-02" db="EMBL/GenBank/DDBJ databases">
        <title>LHISI_Scaffold_Assembly.</title>
        <authorList>
            <person name="Stuart O.P."/>
            <person name="Cleave R."/>
            <person name="Magrath M.J.L."/>
            <person name="Mikheyev A.S."/>
        </authorList>
    </citation>
    <scope>NUCLEOTIDE SEQUENCE [LARGE SCALE GENOMIC DNA]</scope>
    <source>
        <strain evidence="2">Daus_M_001</strain>
        <tissue evidence="2">Leg muscle</tissue>
    </source>
</reference>
<dbReference type="Gene3D" id="1.10.340.70">
    <property type="match status" value="1"/>
</dbReference>
<accession>A0ABQ9I783</accession>
<name>A0ABQ9I783_9NEOP</name>
<feature type="domain" description="Integrase zinc-binding" evidence="1">
    <location>
        <begin position="47"/>
        <end position="102"/>
    </location>
</feature>
<dbReference type="EMBL" id="JARBHB010000002">
    <property type="protein sequence ID" value="KAJ8892513.1"/>
    <property type="molecule type" value="Genomic_DNA"/>
</dbReference>